<keyword evidence="2" id="KW-1185">Reference proteome</keyword>
<sequence>MATEFDPEKFEDKYANYFTELQRAYKNAFEYMNERYDSELIHGIDQQVLNESEPFYEDGEFVVELPENPRDRLQGVLVDDEKFDETLGIYVSRIESELHRVFGVEQPEN</sequence>
<organism evidence="1 2">
    <name type="scientific">Halopenitus salinus</name>
    <dbReference type="NCBI Taxonomy" id="1198295"/>
    <lineage>
        <taxon>Archaea</taxon>
        <taxon>Methanobacteriati</taxon>
        <taxon>Methanobacteriota</taxon>
        <taxon>Stenosarchaea group</taxon>
        <taxon>Halobacteria</taxon>
        <taxon>Halobacteriales</taxon>
        <taxon>Haloferacaceae</taxon>
        <taxon>Halopenitus</taxon>
    </lineage>
</organism>
<comment type="caution">
    <text evidence="1">The sequence shown here is derived from an EMBL/GenBank/DDBJ whole genome shotgun (WGS) entry which is preliminary data.</text>
</comment>
<gene>
    <name evidence="1" type="ORF">ACFQE9_10585</name>
</gene>
<dbReference type="Pfam" id="PF19095">
    <property type="entry name" value="DUF5783"/>
    <property type="match status" value="1"/>
</dbReference>
<evidence type="ECO:0000313" key="1">
    <source>
        <dbReference type="EMBL" id="MFC6893044.1"/>
    </source>
</evidence>
<name>A0ABD5UZ34_9EURY</name>
<reference evidence="1 2" key="1">
    <citation type="journal article" date="2019" name="Int. J. Syst. Evol. Microbiol.">
        <title>The Global Catalogue of Microorganisms (GCM) 10K type strain sequencing project: providing services to taxonomists for standard genome sequencing and annotation.</title>
        <authorList>
            <consortium name="The Broad Institute Genomics Platform"/>
            <consortium name="The Broad Institute Genome Sequencing Center for Infectious Disease"/>
            <person name="Wu L."/>
            <person name="Ma J."/>
        </authorList>
    </citation>
    <scope>NUCLEOTIDE SEQUENCE [LARGE SCALE GENOMIC DNA]</scope>
    <source>
        <strain evidence="1 2">SKJ47</strain>
    </source>
</reference>
<dbReference type="Proteomes" id="UP001596296">
    <property type="component" value="Unassembled WGS sequence"/>
</dbReference>
<proteinExistence type="predicted"/>
<dbReference type="AlphaFoldDB" id="A0ABD5UZ34"/>
<evidence type="ECO:0000313" key="2">
    <source>
        <dbReference type="Proteomes" id="UP001596296"/>
    </source>
</evidence>
<dbReference type="InterPro" id="IPR043952">
    <property type="entry name" value="DUF5783"/>
</dbReference>
<dbReference type="RefSeq" id="WP_379744207.1">
    <property type="nucleotide sequence ID" value="NZ_JBHSVN010000001.1"/>
</dbReference>
<accession>A0ABD5UZ34</accession>
<dbReference type="EMBL" id="JBHSXL010000009">
    <property type="protein sequence ID" value="MFC6893044.1"/>
    <property type="molecule type" value="Genomic_DNA"/>
</dbReference>
<protein>
    <submittedName>
        <fullName evidence="1">DUF5783 family protein</fullName>
    </submittedName>
</protein>